<dbReference type="AlphaFoldDB" id="A0A9X3FRC9"/>
<dbReference type="EMBL" id="JAPRFR010000001">
    <property type="protein sequence ID" value="MCZ0725230.1"/>
    <property type="molecule type" value="Genomic_DNA"/>
</dbReference>
<evidence type="ECO:0000313" key="1">
    <source>
        <dbReference type="EMBL" id="MCZ0725230.1"/>
    </source>
</evidence>
<dbReference type="InterPro" id="IPR018690">
    <property type="entry name" value="DUF2187"/>
</dbReference>
<proteinExistence type="predicted"/>
<dbReference type="Proteomes" id="UP001146670">
    <property type="component" value="Unassembled WGS sequence"/>
</dbReference>
<protein>
    <submittedName>
        <fullName evidence="1">DUF2187 family protein</fullName>
    </submittedName>
</protein>
<name>A0A9X3FRC9_9LACT</name>
<reference evidence="1" key="1">
    <citation type="submission" date="2022-12" db="EMBL/GenBank/DDBJ databases">
        <title>Description and comparative metabolic analysis of Aerococcus sp. nov., isolated from the feces of a pig.</title>
        <authorList>
            <person name="Chang Y.-H."/>
        </authorList>
    </citation>
    <scope>NUCLEOTIDE SEQUENCE</scope>
    <source>
        <strain evidence="1">YH-aer222</strain>
    </source>
</reference>
<keyword evidence="2" id="KW-1185">Reference proteome</keyword>
<dbReference type="RefSeq" id="WP_268751554.1">
    <property type="nucleotide sequence ID" value="NZ_JAPRFQ010000001.1"/>
</dbReference>
<accession>A0A9X3FRC9</accession>
<comment type="caution">
    <text evidence="1">The sequence shown here is derived from an EMBL/GenBank/DDBJ whole genome shotgun (WGS) entry which is preliminary data.</text>
</comment>
<organism evidence="1 2">
    <name type="scientific">Aerococcus kribbianus</name>
    <dbReference type="NCBI Taxonomy" id="2999064"/>
    <lineage>
        <taxon>Bacteria</taxon>
        <taxon>Bacillati</taxon>
        <taxon>Bacillota</taxon>
        <taxon>Bacilli</taxon>
        <taxon>Lactobacillales</taxon>
        <taxon>Aerococcaceae</taxon>
        <taxon>Aerococcus</taxon>
    </lineage>
</organism>
<gene>
    <name evidence="1" type="ORF">OW157_01440</name>
</gene>
<evidence type="ECO:0000313" key="2">
    <source>
        <dbReference type="Proteomes" id="UP001146670"/>
    </source>
</evidence>
<sequence length="113" mass="13052">MAIKLTSNMQSLVESELRRGTSKSRIAALLDLSYDDAIEIINEVKESVRPEVGDEIRFSFRDHEMIGIIEKLLTNSAVVEIYWDYSENVMRDICLEKTIVNFKDIKEFVHIAN</sequence>
<dbReference type="Pfam" id="PF09953">
    <property type="entry name" value="DUF2187"/>
    <property type="match status" value="1"/>
</dbReference>